<feature type="compositionally biased region" description="Acidic residues" evidence="1">
    <location>
        <begin position="32"/>
        <end position="43"/>
    </location>
</feature>
<accession>A0A9N8DT52</accession>
<dbReference type="OrthoDB" id="49523at2759"/>
<feature type="compositionally biased region" description="Basic and acidic residues" evidence="1">
    <location>
        <begin position="230"/>
        <end position="250"/>
    </location>
</feature>
<feature type="region of interest" description="Disordered" evidence="1">
    <location>
        <begin position="230"/>
        <end position="260"/>
    </location>
</feature>
<feature type="region of interest" description="Disordered" evidence="1">
    <location>
        <begin position="650"/>
        <end position="669"/>
    </location>
</feature>
<evidence type="ECO:0000313" key="3">
    <source>
        <dbReference type="Proteomes" id="UP001153069"/>
    </source>
</evidence>
<reference evidence="2" key="1">
    <citation type="submission" date="2020-06" db="EMBL/GenBank/DDBJ databases">
        <authorList>
            <consortium name="Plant Systems Biology data submission"/>
        </authorList>
    </citation>
    <scope>NUCLEOTIDE SEQUENCE</scope>
    <source>
        <strain evidence="2">D6</strain>
    </source>
</reference>
<dbReference type="EMBL" id="CAICTM010000335">
    <property type="protein sequence ID" value="CAB9508176.1"/>
    <property type="molecule type" value="Genomic_DNA"/>
</dbReference>
<comment type="caution">
    <text evidence="2">The sequence shown here is derived from an EMBL/GenBank/DDBJ whole genome shotgun (WGS) entry which is preliminary data.</text>
</comment>
<feature type="region of interest" description="Disordered" evidence="1">
    <location>
        <begin position="1"/>
        <end position="77"/>
    </location>
</feature>
<name>A0A9N8DT52_9STRA</name>
<evidence type="ECO:0000256" key="1">
    <source>
        <dbReference type="SAM" id="MobiDB-lite"/>
    </source>
</evidence>
<dbReference type="Proteomes" id="UP001153069">
    <property type="component" value="Unassembled WGS sequence"/>
</dbReference>
<feature type="compositionally biased region" description="Polar residues" evidence="1">
    <location>
        <begin position="251"/>
        <end position="260"/>
    </location>
</feature>
<evidence type="ECO:0000313" key="2">
    <source>
        <dbReference type="EMBL" id="CAB9508176.1"/>
    </source>
</evidence>
<keyword evidence="3" id="KW-1185">Reference proteome</keyword>
<feature type="region of interest" description="Disordered" evidence="1">
    <location>
        <begin position="276"/>
        <end position="299"/>
    </location>
</feature>
<proteinExistence type="predicted"/>
<organism evidence="2 3">
    <name type="scientific">Seminavis robusta</name>
    <dbReference type="NCBI Taxonomy" id="568900"/>
    <lineage>
        <taxon>Eukaryota</taxon>
        <taxon>Sar</taxon>
        <taxon>Stramenopiles</taxon>
        <taxon>Ochrophyta</taxon>
        <taxon>Bacillariophyta</taxon>
        <taxon>Bacillariophyceae</taxon>
        <taxon>Bacillariophycidae</taxon>
        <taxon>Naviculales</taxon>
        <taxon>Naviculaceae</taxon>
        <taxon>Seminavis</taxon>
    </lineage>
</organism>
<feature type="region of interest" description="Disordered" evidence="1">
    <location>
        <begin position="1193"/>
        <end position="1215"/>
    </location>
</feature>
<gene>
    <name evidence="2" type="ORF">SEMRO_336_G120370.1</name>
</gene>
<feature type="compositionally biased region" description="Basic and acidic residues" evidence="1">
    <location>
        <begin position="61"/>
        <end position="70"/>
    </location>
</feature>
<protein>
    <submittedName>
        <fullName evidence="2">Uncharacterized protein</fullName>
    </submittedName>
</protein>
<sequence>MSSSIGLRDFIFGLQGGGGGDEETDKRKTDENNEETDGYEYDGEGGQGGYYYDEDEDESSDQPKVEALAEEREEEVQNSALLQLLAPADDSDEEDQVFDNDANETATSLLDALYKNQQSAIKTEADDDEDNAHVPTLFENPFLTSKVSKEDNQQKEFDAFKPRLMPGEHKALAYQINQAKKKRSAEWGNIQQNFKRRRFHFRDEPDIGNAVLHRARTVLRHKYKQKRLGAEEKKLTEEDQLQYEREEDPSSNHVNSDNQNAQARNLVDQFYERKQSIPDLGQGDPDKTQGNDDDLVNSSDEEQDNLLKRLSQSQGELQEKRDTQTTILDFNKERQLEALKKAKIPVSETLDGYWNKGIMAPKAKDLEFSFGRDVAPHAVSSPSNHRRRKIPTATTIQTGSKLQSRPVLLSKNYDGKRWSAHRSGSAFSEFPLDNAVSSRKSTFLHYRQLACMASRFIVASAGRMWRHSHEDRMLRLLWRSPIGNHRYRRLFLHMIQTEEYAKNFETFLLHRWKDAKSRAIVARRLGIRPLPTRAMRGVTEDATLVQLQARAERERLILQYADGKMDGPLPSLHKAQVPIVPPNVGYMYIAGTTPPSPMFPLDETNTLFGPSDRHLNFRHVSFDDATYKVTLSSLLMRLGRAQRERQFAELASKKDDRSHLQESDDENVKEQRYQTLERKICQLQDQLFVLLDRAPAVAAEKNTQRRLLLYYPGIEIQMVQFYRSLMGFCSFAASGIPQQLKANSNYDDNNDAQPNRPEATVLKMDEVALKLHDFLALHVTSPVLRLFPRIHVTFALTSIAKVLPTSVAEILARPLDDHRHRTPMDIFRLSLEYMEENDMIVEDHISAEWDGEDIENQINVGELEYLMNKAVIMMNECVRKNPVDSFLHEWRLAVLCASLLLCSGHRLGTEALPLPSSSYSKRSTGNDFDVSLKEDSTAISNPCPRQTLHQFENVKRNIKEALRLLTQLAIQQGQSSRAHLSISSFWEWKQVAALVLGRSCWETKRLEDVRRSHFYHAAQWALQNPSETGFCFLEDLSQPQSSCCDLRLKRLAVALEADPNGIGNWRALTQALGPLGYRRSSDVPSGCSPDTCKHCTLLREGFTWDHLSQQLSKVSGEWWGTDAVSWWYPHYLVTHMQVPEKCRDETKLKQLKNVLIIGLVDTEKLEDNPAALINLLPSLTLSTMQPPDLGWFWGRDNKDDDGNSPELPENENSKVHECLPQSFEETGQSGLGDTSNAGTATLDLEMEAVYLKLVITCHLFGISHRGAVESIVELARRSVQRNNKVNTSCGEWKCLLELRRVGLDVIKVVEYFAELVLVENKKPSKEKNKSLFKPRFTEVEREALKDQIERFGYGRWSTMSRECDALKSRDRYYIYDMYKWMCEHGEIEDVRQELPLNRRVANEKNVQQEGDEESVCSADADSQDDTLAEAIARIAREEGLQNDADYHVIVPNGTTFACYEDGFAEI</sequence>